<dbReference type="EMBL" id="JNBS01000768">
    <property type="protein sequence ID" value="OQS03795.1"/>
    <property type="molecule type" value="Genomic_DNA"/>
</dbReference>
<protein>
    <recommendedName>
        <fullName evidence="3">Tyr recombinase domain-containing protein</fullName>
    </recommendedName>
</protein>
<evidence type="ECO:0000313" key="2">
    <source>
        <dbReference type="Proteomes" id="UP000243217"/>
    </source>
</evidence>
<keyword evidence="2" id="KW-1185">Reference proteome</keyword>
<evidence type="ECO:0008006" key="3">
    <source>
        <dbReference type="Google" id="ProtNLM"/>
    </source>
</evidence>
<dbReference type="STRING" id="74557.A0A1W0A0K0"/>
<dbReference type="OrthoDB" id="10638107at2759"/>
<proteinExistence type="predicted"/>
<dbReference type="Proteomes" id="UP000243217">
    <property type="component" value="Unassembled WGS sequence"/>
</dbReference>
<accession>A0A1W0A0K0</accession>
<name>A0A1W0A0K0_9STRA</name>
<reference evidence="1 2" key="1">
    <citation type="journal article" date="2014" name="Genome Biol. Evol.">
        <title>The secreted proteins of Achlya hypogyna and Thraustotheca clavata identify the ancestral oomycete secretome and reveal gene acquisitions by horizontal gene transfer.</title>
        <authorList>
            <person name="Misner I."/>
            <person name="Blouin N."/>
            <person name="Leonard G."/>
            <person name="Richards T.A."/>
            <person name="Lane C.E."/>
        </authorList>
    </citation>
    <scope>NUCLEOTIDE SEQUENCE [LARGE SCALE GENOMIC DNA]</scope>
    <source>
        <strain evidence="1 2">ATCC 34112</strain>
    </source>
</reference>
<dbReference type="AlphaFoldDB" id="A0A1W0A0K0"/>
<sequence>MNPDKEDNIGVGNPLQSSDVKVFYAGLAKDGKKTRVTKRAAPMSPQMLSMIFKKSEFSETTVKWFKALTSMSFYACARISEILNLSALNFTFDLSRPSINGDKVIRWHEYKLTGRKAESGGKRLYNLHYACEGDCLCAKSNLDEWKQHAVQLRQSFVSSFKNVEKQN</sequence>
<comment type="caution">
    <text evidence="1">The sequence shown here is derived from an EMBL/GenBank/DDBJ whole genome shotgun (WGS) entry which is preliminary data.</text>
</comment>
<gene>
    <name evidence="1" type="ORF">THRCLA_21063</name>
</gene>
<organism evidence="1 2">
    <name type="scientific">Thraustotheca clavata</name>
    <dbReference type="NCBI Taxonomy" id="74557"/>
    <lineage>
        <taxon>Eukaryota</taxon>
        <taxon>Sar</taxon>
        <taxon>Stramenopiles</taxon>
        <taxon>Oomycota</taxon>
        <taxon>Saprolegniomycetes</taxon>
        <taxon>Saprolegniales</taxon>
        <taxon>Achlyaceae</taxon>
        <taxon>Thraustotheca</taxon>
    </lineage>
</organism>
<evidence type="ECO:0000313" key="1">
    <source>
        <dbReference type="EMBL" id="OQS03795.1"/>
    </source>
</evidence>